<evidence type="ECO:0000313" key="1">
    <source>
        <dbReference type="EMBL" id="TFK93817.1"/>
    </source>
</evidence>
<dbReference type="AlphaFoldDB" id="A0A5C3PYD0"/>
<name>A0A5C3PYD0_9APHY</name>
<dbReference type="InterPro" id="IPR032675">
    <property type="entry name" value="LRR_dom_sf"/>
</dbReference>
<protein>
    <recommendedName>
        <fullName evidence="3">F-box domain-containing protein</fullName>
    </recommendedName>
</protein>
<evidence type="ECO:0008006" key="3">
    <source>
        <dbReference type="Google" id="ProtNLM"/>
    </source>
</evidence>
<proteinExistence type="predicted"/>
<dbReference type="EMBL" id="ML210976">
    <property type="protein sequence ID" value="TFK93817.1"/>
    <property type="molecule type" value="Genomic_DNA"/>
</dbReference>
<reference evidence="1 2" key="1">
    <citation type="journal article" date="2019" name="Nat. Ecol. Evol.">
        <title>Megaphylogeny resolves global patterns of mushroom evolution.</title>
        <authorList>
            <person name="Varga T."/>
            <person name="Krizsan K."/>
            <person name="Foldi C."/>
            <person name="Dima B."/>
            <person name="Sanchez-Garcia M."/>
            <person name="Sanchez-Ramirez S."/>
            <person name="Szollosi G.J."/>
            <person name="Szarkandi J.G."/>
            <person name="Papp V."/>
            <person name="Albert L."/>
            <person name="Andreopoulos W."/>
            <person name="Angelini C."/>
            <person name="Antonin V."/>
            <person name="Barry K.W."/>
            <person name="Bougher N.L."/>
            <person name="Buchanan P."/>
            <person name="Buyck B."/>
            <person name="Bense V."/>
            <person name="Catcheside P."/>
            <person name="Chovatia M."/>
            <person name="Cooper J."/>
            <person name="Damon W."/>
            <person name="Desjardin D."/>
            <person name="Finy P."/>
            <person name="Geml J."/>
            <person name="Haridas S."/>
            <person name="Hughes K."/>
            <person name="Justo A."/>
            <person name="Karasinski D."/>
            <person name="Kautmanova I."/>
            <person name="Kiss B."/>
            <person name="Kocsube S."/>
            <person name="Kotiranta H."/>
            <person name="LaButti K.M."/>
            <person name="Lechner B.E."/>
            <person name="Liimatainen K."/>
            <person name="Lipzen A."/>
            <person name="Lukacs Z."/>
            <person name="Mihaltcheva S."/>
            <person name="Morgado L.N."/>
            <person name="Niskanen T."/>
            <person name="Noordeloos M.E."/>
            <person name="Ohm R.A."/>
            <person name="Ortiz-Santana B."/>
            <person name="Ovrebo C."/>
            <person name="Racz N."/>
            <person name="Riley R."/>
            <person name="Savchenko A."/>
            <person name="Shiryaev A."/>
            <person name="Soop K."/>
            <person name="Spirin V."/>
            <person name="Szebenyi C."/>
            <person name="Tomsovsky M."/>
            <person name="Tulloss R.E."/>
            <person name="Uehling J."/>
            <person name="Grigoriev I.V."/>
            <person name="Vagvolgyi C."/>
            <person name="Papp T."/>
            <person name="Martin F.M."/>
            <person name="Miettinen O."/>
            <person name="Hibbett D.S."/>
            <person name="Nagy L.G."/>
        </authorList>
    </citation>
    <scope>NUCLEOTIDE SEQUENCE [LARGE SCALE GENOMIC DNA]</scope>
    <source>
        <strain evidence="1 2">HHB13444</strain>
    </source>
</reference>
<organism evidence="1 2">
    <name type="scientific">Polyporus arcularius HHB13444</name>
    <dbReference type="NCBI Taxonomy" id="1314778"/>
    <lineage>
        <taxon>Eukaryota</taxon>
        <taxon>Fungi</taxon>
        <taxon>Dikarya</taxon>
        <taxon>Basidiomycota</taxon>
        <taxon>Agaricomycotina</taxon>
        <taxon>Agaricomycetes</taxon>
        <taxon>Polyporales</taxon>
        <taxon>Polyporaceae</taxon>
        <taxon>Polyporus</taxon>
    </lineage>
</organism>
<dbReference type="SUPFAM" id="SSF52047">
    <property type="entry name" value="RNI-like"/>
    <property type="match status" value="1"/>
</dbReference>
<gene>
    <name evidence="1" type="ORF">K466DRAFT_658258</name>
</gene>
<accession>A0A5C3PYD0</accession>
<evidence type="ECO:0000313" key="2">
    <source>
        <dbReference type="Proteomes" id="UP000308197"/>
    </source>
</evidence>
<dbReference type="InParanoid" id="A0A5C3PYD0"/>
<sequence length="546" mass="62440">MTGRYMQAITPDLEAFQVDALMRLDGDTLAHIFEFLRPFRALVALSTTCKWIREACKPTMFRKCSLIGHVYPYFDLDWKSRILPAAVRAHVITLSIACIFRRLGDDWMLTESNAYGRVYQPLINELALMPKLRNIMLYAQEDDGIPWEALKAILAIPQVRSLSFKGLFDRRDSLPWNIRQLPLSPVAPLHRLSYRTKPYGASPSRTEVDFFVRYLQEARSQDSLEVFEMAGHCAPPELLNGACWSHLRVLSLHGWQFDVQSTSTTPCDMPLVSVLGCMAALRELSLKMAHLRGTIQRYVWPPGLDTSLPWPDLESFVLSHPRAGDQICAHLPSSLRHLSLLCWPRHYIYRDRRRRETMDEYGWGSPVLTSSELLSLLSSCRTSALEQLDIEFRADYAERALLRLLGSKFPVLTVLTIHRYSDEGPDDVPVSAIGDALSALRHLRVLRIGVDTTDYSRMYDYDSEDSMAALEIPASIFARTLAPEVEMVCFLRRYSRRARFFPFRIIREDHALPNAVYEPRVSKICGISIYDEDEPPLAMSAAIEYD</sequence>
<dbReference type="Proteomes" id="UP000308197">
    <property type="component" value="Unassembled WGS sequence"/>
</dbReference>
<dbReference type="Gene3D" id="3.80.10.10">
    <property type="entry name" value="Ribonuclease Inhibitor"/>
    <property type="match status" value="1"/>
</dbReference>
<keyword evidence="2" id="KW-1185">Reference proteome</keyword>